<organism evidence="6 7">
    <name type="scientific">Cladobotryum mycophilum</name>
    <dbReference type="NCBI Taxonomy" id="491253"/>
    <lineage>
        <taxon>Eukaryota</taxon>
        <taxon>Fungi</taxon>
        <taxon>Dikarya</taxon>
        <taxon>Ascomycota</taxon>
        <taxon>Pezizomycotina</taxon>
        <taxon>Sordariomycetes</taxon>
        <taxon>Hypocreomycetidae</taxon>
        <taxon>Hypocreales</taxon>
        <taxon>Hypocreaceae</taxon>
        <taxon>Cladobotryum</taxon>
    </lineage>
</organism>
<name>A0ABR0S9T5_9HYPO</name>
<evidence type="ECO:0000256" key="4">
    <source>
        <dbReference type="SAM" id="MobiDB-lite"/>
    </source>
</evidence>
<dbReference type="Proteomes" id="UP001338125">
    <property type="component" value="Unassembled WGS sequence"/>
</dbReference>
<proteinExistence type="predicted"/>
<keyword evidence="3" id="KW-0539">Nucleus</keyword>
<keyword evidence="7" id="KW-1185">Reference proteome</keyword>
<feature type="region of interest" description="Disordered" evidence="4">
    <location>
        <begin position="27"/>
        <end position="123"/>
    </location>
</feature>
<accession>A0ABR0S9T5</accession>
<feature type="compositionally biased region" description="Basic and acidic residues" evidence="4">
    <location>
        <begin position="97"/>
        <end position="109"/>
    </location>
</feature>
<dbReference type="InterPro" id="IPR007219">
    <property type="entry name" value="XnlR_reg_dom"/>
</dbReference>
<reference evidence="6 7" key="1">
    <citation type="submission" date="2024-01" db="EMBL/GenBank/DDBJ databases">
        <title>Complete genome of Cladobotryum mycophilum ATHUM6906.</title>
        <authorList>
            <person name="Christinaki A.C."/>
            <person name="Myridakis A.I."/>
            <person name="Kouvelis V.N."/>
        </authorList>
    </citation>
    <scope>NUCLEOTIDE SEQUENCE [LARGE SCALE GENOMIC DNA]</scope>
    <source>
        <strain evidence="6 7">ATHUM6906</strain>
    </source>
</reference>
<evidence type="ECO:0000259" key="5">
    <source>
        <dbReference type="SMART" id="SM00906"/>
    </source>
</evidence>
<keyword evidence="1" id="KW-0805">Transcription regulation</keyword>
<gene>
    <name evidence="6" type="ORF">PT974_10029</name>
</gene>
<evidence type="ECO:0000313" key="7">
    <source>
        <dbReference type="Proteomes" id="UP001338125"/>
    </source>
</evidence>
<dbReference type="SMART" id="SM00906">
    <property type="entry name" value="Fungal_trans"/>
    <property type="match status" value="1"/>
</dbReference>
<feature type="domain" description="Xylanolytic transcriptional activator regulatory" evidence="5">
    <location>
        <begin position="264"/>
        <end position="342"/>
    </location>
</feature>
<evidence type="ECO:0000256" key="2">
    <source>
        <dbReference type="ARBA" id="ARBA00023163"/>
    </source>
</evidence>
<keyword evidence="2" id="KW-0804">Transcription</keyword>
<feature type="compositionally biased region" description="Polar residues" evidence="4">
    <location>
        <begin position="52"/>
        <end position="65"/>
    </location>
</feature>
<evidence type="ECO:0000256" key="1">
    <source>
        <dbReference type="ARBA" id="ARBA00023015"/>
    </source>
</evidence>
<sequence length="750" mass="83503">MKCVFDPVTHATTCNGCRRRGSPCISQEFPEDTSPSANESHKTRDGVGRVGTLSSGSHDTIQNEAPSPACEGGTRAQPYIPVTPTSEPSPQIVSHKAAAEQRTVNHDTRQSSSHTPAPQGKYERLSRLLYESLPSPEDVGRIWKACPRSSILAHEIMTMPYSSLMQDDLERPDRLLEIPKPDSHPVLIARHMLLLASFLQHLHPDLHEEVKHLSEPPRVMSERLADLANSLVTTKDELLGSIEGLECVMIESVYHANIGNLRRSWVSCRRALSIAQLMGLHRSDNRTQYKVLDSKTNCQPQTMWFRIVFLDRFLCLMLGLPQGCNDRRMSSDAMLTKDLPLERLERIHFIVASRILERNESDPSANDLPLTRTLDLELQKAARSVPSKWWLTPKMDGTQTNSQALFLNTRRLFAQVLHYNLLNQLHLPYMLRSSSTGRKYEYSRITCVNASREVLTRFIALRSFNGIAYSCRIIDFIALMAAMTLLLAHLDSNPLDTENLLAHQYHSDRAMIEQVQENMGEVSHLNSETLNLQSANLLRRLLAIETEATEGCPSYTGRVTVDEAGTDSTPPTQDSDAVVSVHIPYFGVIKIAREDVSAKRPEAQSTTATTGRLAQLQVVNKSRAPNTQNPHLASQMRLFEPTKPSRNLNFGVITPVDSDYGHVETLSSMSDACANTPIYHGTLSIEAAGADHFDSHFAMQLHNSPSDPLLQHDQHLGLAAGSEDWAFQGADLAFFDSLMRGTGNEGNRGA</sequence>
<feature type="compositionally biased region" description="Polar residues" evidence="4">
    <location>
        <begin position="83"/>
        <end position="92"/>
    </location>
</feature>
<dbReference type="CDD" id="cd12148">
    <property type="entry name" value="fungal_TF_MHR"/>
    <property type="match status" value="1"/>
</dbReference>
<comment type="caution">
    <text evidence="6">The sequence shown here is derived from an EMBL/GenBank/DDBJ whole genome shotgun (WGS) entry which is preliminary data.</text>
</comment>
<dbReference type="PANTHER" id="PTHR47840:SF1">
    <property type="entry name" value="ZN(II)2CYS6 TRANSCRIPTION FACTOR (EUROFUNG)"/>
    <property type="match status" value="1"/>
</dbReference>
<evidence type="ECO:0000256" key="3">
    <source>
        <dbReference type="ARBA" id="ARBA00023242"/>
    </source>
</evidence>
<dbReference type="EMBL" id="JAVFKD010000015">
    <property type="protein sequence ID" value="KAK5988545.1"/>
    <property type="molecule type" value="Genomic_DNA"/>
</dbReference>
<dbReference type="PANTHER" id="PTHR47840">
    <property type="entry name" value="ZN(II)2CYS6 TRANSCRIPTION FACTOR (EUROFUNG)-RELATED"/>
    <property type="match status" value="1"/>
</dbReference>
<evidence type="ECO:0000313" key="6">
    <source>
        <dbReference type="EMBL" id="KAK5988545.1"/>
    </source>
</evidence>
<protein>
    <submittedName>
        <fullName evidence="6">Dehydrocurvularin biosynthesis regulator</fullName>
    </submittedName>
</protein>